<evidence type="ECO:0000313" key="3">
    <source>
        <dbReference type="Proteomes" id="UP001629113"/>
    </source>
</evidence>
<evidence type="ECO:0000313" key="2">
    <source>
        <dbReference type="EMBL" id="KAL3426700.1"/>
    </source>
</evidence>
<feature type="compositionally biased region" description="Basic and acidic residues" evidence="1">
    <location>
        <begin position="209"/>
        <end position="219"/>
    </location>
</feature>
<dbReference type="Proteomes" id="UP001629113">
    <property type="component" value="Unassembled WGS sequence"/>
</dbReference>
<gene>
    <name evidence="2" type="ORF">PVAG01_00209</name>
</gene>
<accession>A0ABR4PTK3</accession>
<comment type="caution">
    <text evidence="2">The sequence shown here is derived from an EMBL/GenBank/DDBJ whole genome shotgun (WGS) entry which is preliminary data.</text>
</comment>
<feature type="compositionally biased region" description="Basic residues" evidence="1">
    <location>
        <begin position="220"/>
        <end position="236"/>
    </location>
</feature>
<reference evidence="2 3" key="1">
    <citation type="submission" date="2024-06" db="EMBL/GenBank/DDBJ databases">
        <title>Complete genome of Phlyctema vagabunda strain 19-DSS-EL-015.</title>
        <authorList>
            <person name="Fiorenzani C."/>
        </authorList>
    </citation>
    <scope>NUCLEOTIDE SEQUENCE [LARGE SCALE GENOMIC DNA]</scope>
    <source>
        <strain evidence="2 3">19-DSS-EL-015</strain>
    </source>
</reference>
<sequence>MGPLMIPKHPFCLKEQKSPKGWGQYIKGASAIFAWQISKGEKVIVLTPPPPERFHPSGQTNYQTIEEPILKRLRGDGIELRIEMVHPMIKEAEHFIYQMWPNNDTHIWIERFGSMVRGTPCWRLVKATSKQAGSKDSKVHAVIYTTIEIAKDVDFEGNERSVLKNTKASEKEASKARKALEKKASKEKAFNDKALKEEALKTKALMKKASKEAKALEKKEKKKKKKKDKVLKKKVAKEKAANEKAANEKAANEKALKANVSRKAKVVKEKASKKA</sequence>
<dbReference type="EMBL" id="JBFCZG010000001">
    <property type="protein sequence ID" value="KAL3426700.1"/>
    <property type="molecule type" value="Genomic_DNA"/>
</dbReference>
<protein>
    <submittedName>
        <fullName evidence="2">Uncharacterized protein</fullName>
    </submittedName>
</protein>
<feature type="compositionally biased region" description="Basic and acidic residues" evidence="1">
    <location>
        <begin position="266"/>
        <end position="275"/>
    </location>
</feature>
<name>A0ABR4PTK3_9HELO</name>
<proteinExistence type="predicted"/>
<keyword evidence="3" id="KW-1185">Reference proteome</keyword>
<organism evidence="2 3">
    <name type="scientific">Phlyctema vagabunda</name>
    <dbReference type="NCBI Taxonomy" id="108571"/>
    <lineage>
        <taxon>Eukaryota</taxon>
        <taxon>Fungi</taxon>
        <taxon>Dikarya</taxon>
        <taxon>Ascomycota</taxon>
        <taxon>Pezizomycotina</taxon>
        <taxon>Leotiomycetes</taxon>
        <taxon>Helotiales</taxon>
        <taxon>Dermateaceae</taxon>
        <taxon>Phlyctema</taxon>
    </lineage>
</organism>
<feature type="compositionally biased region" description="Basic and acidic residues" evidence="1">
    <location>
        <begin position="237"/>
        <end position="256"/>
    </location>
</feature>
<feature type="region of interest" description="Disordered" evidence="1">
    <location>
        <begin position="206"/>
        <end position="275"/>
    </location>
</feature>
<evidence type="ECO:0000256" key="1">
    <source>
        <dbReference type="SAM" id="MobiDB-lite"/>
    </source>
</evidence>